<gene>
    <name evidence="2" type="ORF">V8G54_029637</name>
</gene>
<accession>A0AAQ3MUN3</accession>
<proteinExistence type="predicted"/>
<dbReference type="Proteomes" id="UP001374535">
    <property type="component" value="Chromosome 9"/>
</dbReference>
<evidence type="ECO:0000259" key="1">
    <source>
        <dbReference type="Pfam" id="PF07727"/>
    </source>
</evidence>
<sequence>MILASKESIRLASKSVGALWNVDYAFSLSALHALTTNLQFKSIASRRQKEEVDWQNELVDDAPVRGTRSLSDIYERCNIVVCEPTDFGAVEKYENWLIAMDEMSMIEKNRISELLDRPQDRKVIRVKWVCITKLNSNVACLDTIRILLAVASQMNWKVYQLDVKLAFLNGVLHEEIYVEQSEGFVKKEEKDMVYLLKKALYGLCYFYLYALVGKWDEAVQFRKMIKRNLRKEVSYSWIIEKGKVHRFVVEQIYSKLKELNFSIKTDGECLLNEEDALSDFTARKELAIAYGLICTALRPLLWYSEIHDHSEIQP</sequence>
<evidence type="ECO:0000313" key="3">
    <source>
        <dbReference type="Proteomes" id="UP001374535"/>
    </source>
</evidence>
<dbReference type="Pfam" id="PF07727">
    <property type="entry name" value="RVT_2"/>
    <property type="match status" value="1"/>
</dbReference>
<feature type="domain" description="Reverse transcriptase Ty1/copia-type" evidence="1">
    <location>
        <begin position="134"/>
        <end position="203"/>
    </location>
</feature>
<dbReference type="AlphaFoldDB" id="A0AAQ3MUN3"/>
<evidence type="ECO:0000313" key="2">
    <source>
        <dbReference type="EMBL" id="WVY97486.1"/>
    </source>
</evidence>
<reference evidence="2 3" key="1">
    <citation type="journal article" date="2023" name="Life. Sci Alliance">
        <title>Evolutionary insights into 3D genome organization and epigenetic landscape of Vigna mungo.</title>
        <authorList>
            <person name="Junaid A."/>
            <person name="Singh B."/>
            <person name="Bhatia S."/>
        </authorList>
    </citation>
    <scope>NUCLEOTIDE SEQUENCE [LARGE SCALE GENOMIC DNA]</scope>
    <source>
        <strain evidence="2">Urdbean</strain>
    </source>
</reference>
<name>A0AAQ3MUN3_VIGMU</name>
<dbReference type="EMBL" id="CP144692">
    <property type="protein sequence ID" value="WVY97486.1"/>
    <property type="molecule type" value="Genomic_DNA"/>
</dbReference>
<dbReference type="InterPro" id="IPR013103">
    <property type="entry name" value="RVT_2"/>
</dbReference>
<organism evidence="2 3">
    <name type="scientific">Vigna mungo</name>
    <name type="common">Black gram</name>
    <name type="synonym">Phaseolus mungo</name>
    <dbReference type="NCBI Taxonomy" id="3915"/>
    <lineage>
        <taxon>Eukaryota</taxon>
        <taxon>Viridiplantae</taxon>
        <taxon>Streptophyta</taxon>
        <taxon>Embryophyta</taxon>
        <taxon>Tracheophyta</taxon>
        <taxon>Spermatophyta</taxon>
        <taxon>Magnoliopsida</taxon>
        <taxon>eudicotyledons</taxon>
        <taxon>Gunneridae</taxon>
        <taxon>Pentapetalae</taxon>
        <taxon>rosids</taxon>
        <taxon>fabids</taxon>
        <taxon>Fabales</taxon>
        <taxon>Fabaceae</taxon>
        <taxon>Papilionoideae</taxon>
        <taxon>50 kb inversion clade</taxon>
        <taxon>NPAAA clade</taxon>
        <taxon>indigoferoid/millettioid clade</taxon>
        <taxon>Phaseoleae</taxon>
        <taxon>Vigna</taxon>
    </lineage>
</organism>
<keyword evidence="3" id="KW-1185">Reference proteome</keyword>
<protein>
    <recommendedName>
        <fullName evidence="1">Reverse transcriptase Ty1/copia-type domain-containing protein</fullName>
    </recommendedName>
</protein>